<evidence type="ECO:0000256" key="1">
    <source>
        <dbReference type="ARBA" id="ARBA00004430"/>
    </source>
</evidence>
<dbReference type="Gene3D" id="1.10.8.710">
    <property type="match status" value="1"/>
</dbReference>
<feature type="region of interest" description="Disordered" evidence="15">
    <location>
        <begin position="1"/>
        <end position="29"/>
    </location>
</feature>
<gene>
    <name evidence="27" type="primary">DNAH9</name>
</gene>
<evidence type="ECO:0000256" key="2">
    <source>
        <dbReference type="ARBA" id="ARBA00008887"/>
    </source>
</evidence>
<evidence type="ECO:0000259" key="20">
    <source>
        <dbReference type="Pfam" id="PF12777"/>
    </source>
</evidence>
<evidence type="ECO:0000256" key="14">
    <source>
        <dbReference type="SAM" id="Coils"/>
    </source>
</evidence>
<dbReference type="Pfam" id="PF12774">
    <property type="entry name" value="AAA_6"/>
    <property type="match status" value="1"/>
</dbReference>
<dbReference type="GO" id="GO:0051959">
    <property type="term" value="F:dynein light intermediate chain binding"/>
    <property type="evidence" value="ECO:0007669"/>
    <property type="project" value="InterPro"/>
</dbReference>
<dbReference type="FunFam" id="3.40.50.300:FF:000049">
    <property type="entry name" value="Dynein, axonemal, heavy chain 5"/>
    <property type="match status" value="1"/>
</dbReference>
<dbReference type="Pfam" id="PF17852">
    <property type="entry name" value="Dynein_AAA_lid"/>
    <property type="match status" value="1"/>
</dbReference>
<keyword evidence="13" id="KW-0966">Cell projection</keyword>
<dbReference type="Gene3D" id="3.10.490.20">
    <property type="match status" value="1"/>
</dbReference>
<dbReference type="GO" id="GO:0005524">
    <property type="term" value="F:ATP binding"/>
    <property type="evidence" value="ECO:0007669"/>
    <property type="project" value="UniProtKB-KW"/>
</dbReference>
<dbReference type="Gene3D" id="6.10.140.1060">
    <property type="match status" value="1"/>
</dbReference>
<feature type="domain" description="Dynein heavy chain AAA 5 extension" evidence="23">
    <location>
        <begin position="2239"/>
        <end position="2356"/>
    </location>
</feature>
<keyword evidence="12" id="KW-0206">Cytoskeleton</keyword>
<dbReference type="Gene3D" id="1.10.472.130">
    <property type="match status" value="1"/>
</dbReference>
<evidence type="ECO:0000256" key="5">
    <source>
        <dbReference type="ARBA" id="ARBA00022737"/>
    </source>
</evidence>
<dbReference type="Gene3D" id="3.20.180.20">
    <property type="entry name" value="Dynein heavy chain, N-terminal domain 2"/>
    <property type="match status" value="1"/>
</dbReference>
<feature type="domain" description="Dynein heavy chain tail" evidence="17">
    <location>
        <begin position="189"/>
        <end position="567"/>
    </location>
</feature>
<keyword evidence="7" id="KW-0067">ATP-binding</keyword>
<evidence type="ECO:0000259" key="24">
    <source>
        <dbReference type="Pfam" id="PF17857"/>
    </source>
</evidence>
<evidence type="ECO:0000256" key="6">
    <source>
        <dbReference type="ARBA" id="ARBA00022741"/>
    </source>
</evidence>
<feature type="domain" description="Dynein heavy chain ATP-binding dynein motor region" evidence="22">
    <location>
        <begin position="3352"/>
        <end position="3569"/>
    </location>
</feature>
<dbReference type="InterPro" id="IPR004273">
    <property type="entry name" value="Dynein_heavy_D6_P-loop"/>
</dbReference>
<evidence type="ECO:0000256" key="7">
    <source>
        <dbReference type="ARBA" id="ARBA00022840"/>
    </source>
</evidence>
<evidence type="ECO:0000259" key="19">
    <source>
        <dbReference type="Pfam" id="PF12774"/>
    </source>
</evidence>
<dbReference type="FunFam" id="1.10.8.720:FF:000002">
    <property type="entry name" value="Dynein heavy chain 9, axonemal"/>
    <property type="match status" value="1"/>
</dbReference>
<keyword evidence="5" id="KW-0677">Repeat</keyword>
<dbReference type="InterPro" id="IPR027417">
    <property type="entry name" value="P-loop_NTPase"/>
</dbReference>
<dbReference type="GO" id="GO:0045505">
    <property type="term" value="F:dynein intermediate chain binding"/>
    <property type="evidence" value="ECO:0007669"/>
    <property type="project" value="InterPro"/>
</dbReference>
<dbReference type="FunFam" id="3.40.50.300:FF:000411">
    <property type="entry name" value="dynein heavy chain 17, axonemal"/>
    <property type="match status" value="1"/>
</dbReference>
<dbReference type="FunFam" id="3.10.490.20:FF:000002">
    <property type="entry name" value="Dynein axonemal heavy chain 17"/>
    <property type="match status" value="1"/>
</dbReference>
<feature type="domain" description="Dynein heavy chain hydrolytic ATP-binding dynein motor region" evidence="19">
    <location>
        <begin position="1755"/>
        <end position="2081"/>
    </location>
</feature>
<dbReference type="InterPro" id="IPR043160">
    <property type="entry name" value="Dynein_C_barrel"/>
</dbReference>
<sequence>MEAETQITSSTLSRDRRADAEDMDESPAEDKRLDVIADYVLRTLKLKQDRWQKCVSSEDNRQVLQEFVDKAESRTLVVAVTAAGLLQPAASFTGSSSRNKAVYFMKRSQTALSPESMRDNLVVAPLLSNSRNHTEWPQVVSQDILRHVHSLKTGVFVVSGQVQGKTLLPLPAGAERVEQAELETEKSIIHSLESAVIEWSHQIRAVLKKDSSEALLEGRNPTPHTELLFWKNRYADLECIHSQLKSPKVNKMAMVLEAVESSYSPAFLNMQQDVLAALEEAEDICTYLRPLQCLFEDIENVEFPDVRRQIAPLMHTVCLVWANSRYYNTPGRLIVLLQETCNLLIQQARVYLVAEELLKGEVSESLLKVQTSLEVLQLFRSTYDECRANLSQYQRNGSIVRPWDFSPLLVFSGFDYFIKRVKTIKEILLTAVDLLKLEKLEIGGVRGRALSQQVQLLHQEFMDIYKFFTEKSYDCLDLNNREFEGDVREFKLKVDDTDRRLGAIFCQAFDDASGLEHAFKVLDMFGSLLERPLVAADALDRYPNLVFMFDKELDCCKVLYNKHIQSAEALGKILNNFCIVTYKLYSVLWYSRYSTSLYDTWTETVGESSQYNLSLPLISRDPTTQLISVNFNPQLASVLREVKYLEARQTEAIPEAAVQIYTTRGQLWQYVANLELTVSRYNKVMHSLLNVELPLLQSQLRDIDAQLKKAEESLNWNSQGIWQYIQEVRDSVCDLESRLQRTKDNVEEIQSCMRSWANPIFDRKEGKKDTLLGLEDKTERLDRFYSLIQSSGEKIHFLLKVSNLMLFRAEPSSGEWKAYVEYIDDMIIDGFFNSIECSLRFFLDNTDQRAVVAPLFEAQLDLRVPDMVFTPSLEFGAGDSFFELVECLINDVFRISSLVPRVAQHSPCPHYQADMEDMADLADMRHLLMERVQVAMASCCEFRNSLDHYSYLYVDDRKEFMRQFLLYGHVLNSQEMEVYADDGVLESPPTLDNFREQVDRWALVKQSLIHVFHGWMKVDGRTMKSALLNIIKKWSFMFKQHLIDHVTNSLSDLEKFISVAEAGLGLRVEEGDYSVLVGVMGHLLAVKERQNNTDAMFEPLKQTIALLKVYEQELPDVVYKQLEVLPEKWNNVKKQAMIVKQQVAPLQAIEVASLRRKCASFDVEQFTFREHFRQNGPFRFESENPYQMLDLFHRQIQEREAVMASLVESANLFEVTISEYKQLRQCRREVGLLKELWDMITVVDSSMAAWKTAPWREIHVEDMELECKRFSKDIRGLDKEVRAWEAFTGLDSRVKNLLTSLRAVAELQNPAIRARHWHQLMAATGVRFTMDQTTLADLLQLNLHCFEDEVRGIVDKAVKEMGMEKVLSELNFQYEPHHRTHVPLLRTDEELIETLEDNQVQLQNLMSSKYIAHFLDEVSLWQSKLSVADSVISIWFEVQRTWTHLESIFIGSEDIRSQLPEDSRRFEGIDADFKELANAMHQTTNVVEATNKPGLFGKLEDIQSRLSLCEKALAEYLDTKRLAFPRFYFISSADLLDILSNGTNPHQVQKHLSKLFDNMAKMRFEADGEGNPCKTGLGMYSKEEEYVPFNQPCDCTGQVEVWLNRVLDTMRSTVRHEMTEAVMAYEDKPREQWLFDYPAQVALTCTQIWWTSDVGIAFARLEEGYDNAMKEYYKKQVSQLNTLISMLIGQLTPGDRQKVMTICTIDVHARDVVAKMIAQKVENSQAFVWLSQLRHRWGEKEKHCFANICDAQFLYSYEYLGNTPRLVITPLTDRCYITLTQSLHLTMSGAPAGPAGTGKTETTKDLGRALGIMVYVFNCSEQMDYKSCGNIYKGLAQTGAWGCFDEFNRISVEVLSVVAVQVKSIQDAIRDKKQRFNFMGEEVNLCPSVGIFITMNPGYAGRTELPENLKALFRPCAMVVPDFELICEIMLVAEGFINARVLARKFITLYTLCKELLSKQDHYDWGLRAIKSVLVVAGSLKRGDPGRAEDQVLMRALRDFNIPKIVTDDMPVFMGLIGDLFPALEVPRKRDFDFEKHVKESILDLKLQAEDNFVLKVVQLEELLAVRHSVFVIGNAGTGKSQVMRSLQRTYQNMKRRPVWADLNPKAVTNDELFGIINPATREWKDGLFSSIMRELANISHNGPKWIVLDGDIDPMWIESLNTVMDDNKVLTLASNERIPLNPTMRLVFEISHLRTATPATVSRAGILYINPADLGWNPAVSSWIDRREVQSEKANLTILFDKYLPACLDTLRLRFKKIIPIPEQSMVQMLCYLLECLLTPENTPPDCAKELYELYFVFAAVWAFGGAMFQDQLVDYRVEFSKWWVTEFKTIKFPSQGTVFDYYIDPESKKFEPWSKMVPRFEMDTDTPLQACLVHTTETIRVRYFMDRLLEHRRPVMLVGNAGTGKSVLVGDKLASLDAEKYMIKNVPFNYYTTSAMLQAVLEKPLEKKAGRNYGPPGSRRLIYFIDDMNMPEVDAYGTVQPHTLIRQHMDYNHWYDRNKLLLKEIHNVQYVSCMNPTAGSFTINPRLQRHFSVFALSFPGAEALSTIYTSILSQHLRGEGFTAALQKSCPALVQLALAVHQHVSSTFLPTAVKFHYIFNLRDLSNIFQGILFCTGECLKAPQDLLKIFLHESCRVYRDKLVEEQDFQVFDKLQADTVKKNSLAREMNLYCHFARGLGEARYMAAESWSSLNKTLLEVLDSYNEVNATLNLVLFEDAMAHICRINRILESPRGNALLVGVGGSGKQSLTRLAAFISNLEVFQITLKKGYGIADLKVDLASLYIKAGVKNIGTVFLMTDAQVADEKFLVLVNDLLASGEIPDLFPDDEVESIIGSVRPEVRSSGLMDTRENCWKFFIDRVRRQLKVALCFSPVGSKLRVRSRKFPAVVNCTAIDWFHEWPQEALESVSFRFLQEVENIEPQVKDSVSKFMAYVHTSVNQTSKEYLATERRYNYTTPKSFLEQIKLYRSLLGQKSKDLTTKMERLENGLQKLNSTSVQVDDLKAKLAAQEVELKQKNEDADKLIQVVGIETEKVSKEKAVADEEEQKVAAIAVVVSGKQRDCEEDLAKAEPALLAAQDALNTLNKNNLTELKSFGSPVAAVTNVTAAVMVLMAPGGKVPKDRSWKAAKVMMAKVDAFLDSLINFNKENIPEACLKAIQPYLQDPEFQPDLVASKSYAAAGLCSWVLNIVKFYEVYCEVEPKRQALSKANAELAAAQEKLAAIKNKINHLNENLAKLTAKFEKATTDKLKCQQEAESTARTISLANRLVGGLASENVRWAEAVENFKKQERTLCGDVLLITAFISYLGYFTKRYRLQLMDHTWRPYLSQLKVPIPVTPDLDPLTMLTDDADIAAWQNEGLPADRMSTENATILTSCQRWPLMVDPQLQGIKWIKNKYGEELRVIRIGQRGYLDAIERALAAGEVVLIENLEETLDPVLGPLLGRETIKKGRYIKIGDKECEYSPSFRLILHTKLASPHYQPELQAQCTLINFTVTRDGLEDQLLAAVVSMERPDLEELKVNLTKQQNGFKITLKTLEDNLLSRLSSASGNFLGDTELVENLETTKRTAAEIEEKVKEAKVTEAKINEAREHYRPAAARASLLYFIMNDLNKIHPMYQFSLKAFSVVFQKAVLKADPDEALKQRVSNLIDSITSSVFQYTTRGLFECDKLTYIAQLAFQILLMNKEINPAELDFLLRYPVQPGVTSPVDFLSNHSWGGIKSLCSMDEFRNLDRDIEGSAKRWKKFVESECPEKEKFPQEWKNKSSLQRLCMMRALRPDRMTYAVRDFVEEKLGSKYVIGRSLDFAVSFEESGPATPMFFILSPGVDPLKDVEKHGKKLGYTFDNKNFHNVSLGQGQEIIAEQALELAAKNGHWVILQNIHLVARWLGTLEKLLELHAEGSHENFRVFVSAEPSSTPEGHIIPQGILENSIKITNEPPTGMHANLHKALDNFNQDTLEMCAKENEFKSILFALCYFHAVVAERRKFGPQGWNRSYPFNTGDLTISINVLYNYLEANPKVPYDDLRYLFGEIMYGGHITDDWDRRLCRTYLEEFIKPEMMEGELYLAPGFPLPGNMDYNGYHQYIDDTLPGESPYLYGLHPNAEIGFLTQTSEKLFHTVLEMQPRDGGVGEGGGTTREEKVRVVLEEIMEKLPEDFNMTELLGKAEERTPYQVVALQECERMNLLTQEIRRSLRELILGLKGELTMTSDMESLQNAIFLDVVPDSWTKRAYPSMCGLALWFTDLLARIKELEAWSTDFVLPSVVWLAGFFNPQSFLTAIMQAMARRNEWPLDSMGLQCDVTKKNREDFSSPPREGAYVHGLYMEGARWDTQTGMIVDARLKELTPTMPVIFIRAVPVDKQESRNVYQCPVYKTCQRGPTYVWTFNLKTKENPSKWTLAGVALLLQI</sequence>
<dbReference type="GO" id="GO:0030286">
    <property type="term" value="C:dynein complex"/>
    <property type="evidence" value="ECO:0007669"/>
    <property type="project" value="UniProtKB-KW"/>
</dbReference>
<feature type="domain" description="Dynein heavy chain C-terminal" evidence="26">
    <location>
        <begin position="4104"/>
        <end position="4399"/>
    </location>
</feature>
<dbReference type="Gene3D" id="1.20.920.20">
    <property type="match status" value="1"/>
</dbReference>
<dbReference type="InterPro" id="IPR013594">
    <property type="entry name" value="Dynein_heavy_tail"/>
</dbReference>
<evidence type="ECO:0000259" key="26">
    <source>
        <dbReference type="Pfam" id="PF18199"/>
    </source>
</evidence>
<evidence type="ECO:0000256" key="10">
    <source>
        <dbReference type="ARBA" id="ARBA00023069"/>
    </source>
</evidence>
<dbReference type="InterPro" id="IPR042222">
    <property type="entry name" value="Dynein_2_N"/>
</dbReference>
<dbReference type="InterPro" id="IPR024317">
    <property type="entry name" value="Dynein_heavy_chain_D4_dom"/>
</dbReference>
<keyword evidence="10" id="KW-0969">Cilium</keyword>
<keyword evidence="9 14" id="KW-0175">Coiled coil</keyword>
<evidence type="ECO:0000259" key="17">
    <source>
        <dbReference type="Pfam" id="PF08385"/>
    </source>
</evidence>
<protein>
    <recommendedName>
        <fullName evidence="29">Dynein heavy chain 9, axonemal</fullName>
    </recommendedName>
</protein>
<evidence type="ECO:0000259" key="22">
    <source>
        <dbReference type="Pfam" id="PF12781"/>
    </source>
</evidence>
<keyword evidence="6" id="KW-0547">Nucleotide-binding</keyword>
<feature type="coiled-coil region" evidence="14">
    <location>
        <begin position="3204"/>
        <end position="3245"/>
    </location>
</feature>
<dbReference type="FunFam" id="1.20.140.100:FF:000007">
    <property type="entry name" value="Dynein axonemal heavy chain 9"/>
    <property type="match status" value="1"/>
</dbReference>
<dbReference type="Ensembl" id="ENSATET00000057408.2">
    <property type="protein sequence ID" value="ENSATEP00000059172.1"/>
    <property type="gene ID" value="ENSATEG00000023933.3"/>
</dbReference>
<dbReference type="Gene3D" id="1.10.8.720">
    <property type="entry name" value="Region D6 of dynein motor"/>
    <property type="match status" value="1"/>
</dbReference>
<keyword evidence="8" id="KW-0243">Dynein</keyword>
<dbReference type="FunFam" id="1.20.920.20:FF:000003">
    <property type="entry name" value="Dynein axonemal heavy chain 17"/>
    <property type="match status" value="1"/>
</dbReference>
<dbReference type="FunFam" id="1.20.920.30:FF:000003">
    <property type="entry name" value="Dynein axonemal heavy chain 17"/>
    <property type="match status" value="1"/>
</dbReference>
<evidence type="ECO:0000256" key="12">
    <source>
        <dbReference type="ARBA" id="ARBA00023212"/>
    </source>
</evidence>
<evidence type="ECO:0000256" key="15">
    <source>
        <dbReference type="SAM" id="MobiDB-lite"/>
    </source>
</evidence>
<evidence type="ECO:0000313" key="27">
    <source>
        <dbReference type="Ensembl" id="ENSATEP00000059172.1"/>
    </source>
</evidence>
<dbReference type="GO" id="GO:0005874">
    <property type="term" value="C:microtubule"/>
    <property type="evidence" value="ECO:0007669"/>
    <property type="project" value="UniProtKB-KW"/>
</dbReference>
<dbReference type="FunFam" id="3.40.50.300:FF:000682">
    <property type="entry name" value="Dynein axonemal heavy chain 17"/>
    <property type="match status" value="1"/>
</dbReference>
<dbReference type="InterPro" id="IPR041589">
    <property type="entry name" value="DNAH3_AAA_lid_1"/>
</dbReference>
<dbReference type="GO" id="GO:0005930">
    <property type="term" value="C:axoneme"/>
    <property type="evidence" value="ECO:0007669"/>
    <property type="project" value="UniProtKB-SubCell"/>
</dbReference>
<name>A0A7N6BBD3_ANATE</name>
<dbReference type="InterPro" id="IPR013602">
    <property type="entry name" value="Dynein_heavy_linker"/>
</dbReference>
<dbReference type="FunFam" id="3.40.50.300:FF:000219">
    <property type="entry name" value="Dynein axonemal heavy chain 17"/>
    <property type="match status" value="1"/>
</dbReference>
<dbReference type="Pfam" id="PF18198">
    <property type="entry name" value="AAA_lid_11"/>
    <property type="match status" value="1"/>
</dbReference>
<dbReference type="FunFam" id="1.10.472.130:FF:000001">
    <property type="entry name" value="Dynein, axonemal, heavy chain 9"/>
    <property type="match status" value="1"/>
</dbReference>
<dbReference type="InterPro" id="IPR042228">
    <property type="entry name" value="Dynein_linker_3"/>
</dbReference>
<dbReference type="GO" id="GO:0097729">
    <property type="term" value="C:9+2 motile cilium"/>
    <property type="evidence" value="ECO:0007669"/>
    <property type="project" value="UniProtKB-ARBA"/>
</dbReference>
<dbReference type="FunFam" id="1.20.1270.280:FF:000003">
    <property type="entry name" value="Dynein axonemal heavy chain 17"/>
    <property type="match status" value="1"/>
</dbReference>
<dbReference type="Gene3D" id="1.10.8.1220">
    <property type="match status" value="1"/>
</dbReference>
<feature type="coiled-coil region" evidence="14">
    <location>
        <begin position="3559"/>
        <end position="3589"/>
    </location>
</feature>
<dbReference type="Pfam" id="PF08393">
    <property type="entry name" value="DHC_N2"/>
    <property type="match status" value="1"/>
</dbReference>
<reference evidence="27" key="3">
    <citation type="submission" date="2025-09" db="UniProtKB">
        <authorList>
            <consortium name="Ensembl"/>
        </authorList>
    </citation>
    <scope>IDENTIFICATION</scope>
</reference>
<dbReference type="SUPFAM" id="SSF52540">
    <property type="entry name" value="P-loop containing nucleoside triphosphate hydrolases"/>
    <property type="match status" value="4"/>
</dbReference>
<dbReference type="Pfam" id="PF18199">
    <property type="entry name" value="Dynein_C"/>
    <property type="match status" value="1"/>
</dbReference>
<keyword evidence="3" id="KW-0963">Cytoplasm</keyword>
<dbReference type="Pfam" id="PF12780">
    <property type="entry name" value="AAA_8"/>
    <property type="match status" value="1"/>
</dbReference>
<feature type="domain" description="Dynein heavy chain tail" evidence="17">
    <location>
        <begin position="592"/>
        <end position="724"/>
    </location>
</feature>
<accession>A0A7N6BBD3</accession>
<evidence type="ECO:0000313" key="28">
    <source>
        <dbReference type="Proteomes" id="UP000265040"/>
    </source>
</evidence>
<dbReference type="InterPro" id="IPR035706">
    <property type="entry name" value="AAA_9"/>
</dbReference>
<feature type="domain" description="Dynein heavy chain coiled coil stalk" evidence="20">
    <location>
        <begin position="2982"/>
        <end position="3325"/>
    </location>
</feature>
<feature type="domain" description="Dynein heavy chain 3 AAA+ lid" evidence="24">
    <location>
        <begin position="2574"/>
        <end position="2662"/>
    </location>
</feature>
<dbReference type="FunFam" id="3.40.50.300:FF:002141">
    <property type="entry name" value="Dynein heavy chain"/>
    <property type="match status" value="1"/>
</dbReference>
<dbReference type="Gene3D" id="1.20.140.100">
    <property type="entry name" value="Dynein heavy chain, N-terminal domain 2"/>
    <property type="match status" value="1"/>
</dbReference>
<evidence type="ECO:0000259" key="21">
    <source>
        <dbReference type="Pfam" id="PF12780"/>
    </source>
</evidence>
<evidence type="ECO:0000256" key="9">
    <source>
        <dbReference type="ARBA" id="ARBA00023054"/>
    </source>
</evidence>
<dbReference type="FunFam" id="1.10.287.2620:FF:000001">
    <property type="entry name" value="Cytoplasmic dynein heavy chain 1"/>
    <property type="match status" value="1"/>
</dbReference>
<keyword evidence="11" id="KW-0505">Motor protein</keyword>
<evidence type="ECO:0000256" key="11">
    <source>
        <dbReference type="ARBA" id="ARBA00023175"/>
    </source>
</evidence>
<feature type="domain" description="Dynein heavy chain AAA lid" evidence="25">
    <location>
        <begin position="3962"/>
        <end position="4098"/>
    </location>
</feature>
<evidence type="ECO:0000256" key="8">
    <source>
        <dbReference type="ARBA" id="ARBA00023017"/>
    </source>
</evidence>
<evidence type="ECO:0000256" key="4">
    <source>
        <dbReference type="ARBA" id="ARBA00022701"/>
    </source>
</evidence>
<dbReference type="GO" id="GO:0008569">
    <property type="term" value="F:minus-end-directed microtubule motor activity"/>
    <property type="evidence" value="ECO:0007669"/>
    <property type="project" value="InterPro"/>
</dbReference>
<dbReference type="FunFam" id="3.20.180.20:FF:000001">
    <property type="entry name" value="Dynein axonemal heavy chain 5"/>
    <property type="match status" value="1"/>
</dbReference>
<dbReference type="InterPro" id="IPR026983">
    <property type="entry name" value="DHC"/>
</dbReference>
<proteinExistence type="inferred from homology"/>
<feature type="domain" description="Dynein heavy chain region D6 P-loop" evidence="16">
    <location>
        <begin position="3810"/>
        <end position="3930"/>
    </location>
</feature>
<dbReference type="InterPro" id="IPR035699">
    <property type="entry name" value="AAA_6"/>
</dbReference>
<dbReference type="InterPro" id="IPR041466">
    <property type="entry name" value="Dynein_AAA5_ext"/>
</dbReference>
<dbReference type="Pfam" id="PF12781">
    <property type="entry name" value="AAA_9"/>
    <property type="match status" value="1"/>
</dbReference>
<dbReference type="PANTHER" id="PTHR45703">
    <property type="entry name" value="DYNEIN HEAVY CHAIN"/>
    <property type="match status" value="1"/>
</dbReference>
<reference evidence="27" key="2">
    <citation type="submission" date="2025-08" db="UniProtKB">
        <authorList>
            <consortium name="Ensembl"/>
        </authorList>
    </citation>
    <scope>IDENTIFICATION</scope>
</reference>
<feature type="compositionally biased region" description="Polar residues" evidence="15">
    <location>
        <begin position="1"/>
        <end position="12"/>
    </location>
</feature>
<keyword evidence="4" id="KW-0493">Microtubule</keyword>
<dbReference type="PANTHER" id="PTHR45703:SF4">
    <property type="entry name" value="DYNEIN AXONEMAL HEAVY CHAIN 17"/>
    <property type="match status" value="1"/>
</dbReference>
<evidence type="ECO:0000259" key="18">
    <source>
        <dbReference type="Pfam" id="PF08393"/>
    </source>
</evidence>
<comment type="subcellular location">
    <subcellularLocation>
        <location evidence="1">Cytoplasm</location>
        <location evidence="1">Cytoskeleton</location>
        <location evidence="1">Cilium axoneme</location>
    </subcellularLocation>
</comment>
<dbReference type="Proteomes" id="UP000265040">
    <property type="component" value="Chromosome 19"/>
</dbReference>
<evidence type="ECO:0000259" key="23">
    <source>
        <dbReference type="Pfam" id="PF17852"/>
    </source>
</evidence>
<evidence type="ECO:0000259" key="16">
    <source>
        <dbReference type="Pfam" id="PF03028"/>
    </source>
</evidence>
<dbReference type="Gene3D" id="1.10.287.2620">
    <property type="match status" value="1"/>
</dbReference>
<dbReference type="Pfam" id="PF12775">
    <property type="entry name" value="AAA_7"/>
    <property type="match status" value="1"/>
</dbReference>
<dbReference type="InterPro" id="IPR041228">
    <property type="entry name" value="Dynein_C"/>
</dbReference>
<evidence type="ECO:0000256" key="13">
    <source>
        <dbReference type="ARBA" id="ARBA00023273"/>
    </source>
</evidence>
<dbReference type="GeneTree" id="ENSGT00940000154076"/>
<dbReference type="Pfam" id="PF12777">
    <property type="entry name" value="MT"/>
    <property type="match status" value="1"/>
</dbReference>
<dbReference type="FunFam" id="1.10.8.1220:FF:000001">
    <property type="entry name" value="Dynein axonemal heavy chain 5"/>
    <property type="match status" value="1"/>
</dbReference>
<dbReference type="Pfam" id="PF17857">
    <property type="entry name" value="AAA_lid_1"/>
    <property type="match status" value="1"/>
</dbReference>
<dbReference type="Pfam" id="PF08385">
    <property type="entry name" value="DHC_N1"/>
    <property type="match status" value="2"/>
</dbReference>
<evidence type="ECO:0000259" key="25">
    <source>
        <dbReference type="Pfam" id="PF18198"/>
    </source>
</evidence>
<dbReference type="InterPro" id="IPR043157">
    <property type="entry name" value="Dynein_AAA1S"/>
</dbReference>
<dbReference type="Gene3D" id="3.40.50.300">
    <property type="entry name" value="P-loop containing nucleotide triphosphate hydrolases"/>
    <property type="match status" value="5"/>
</dbReference>
<comment type="similarity">
    <text evidence="2">Belongs to the dynein heavy chain family.</text>
</comment>
<dbReference type="FunFam" id="1.20.58.1120:FF:000002">
    <property type="entry name" value="Dynein heavy chain 9, axonemal"/>
    <property type="match status" value="1"/>
</dbReference>
<evidence type="ECO:0000256" key="3">
    <source>
        <dbReference type="ARBA" id="ARBA00022490"/>
    </source>
</evidence>
<dbReference type="Gene3D" id="1.20.58.1120">
    <property type="match status" value="1"/>
</dbReference>
<keyword evidence="28" id="KW-1185">Reference proteome</keyword>
<feature type="domain" description="Dynein heavy chain AAA module D4" evidence="21">
    <location>
        <begin position="2710"/>
        <end position="2969"/>
    </location>
</feature>
<dbReference type="InterPro" id="IPR042219">
    <property type="entry name" value="AAA_lid_11_sf"/>
</dbReference>
<dbReference type="Gene3D" id="1.20.920.30">
    <property type="match status" value="1"/>
</dbReference>
<evidence type="ECO:0008006" key="29">
    <source>
        <dbReference type="Google" id="ProtNLM"/>
    </source>
</evidence>
<dbReference type="InterPro" id="IPR024743">
    <property type="entry name" value="Dynein_HC_stalk"/>
</dbReference>
<reference evidence="27" key="1">
    <citation type="submission" date="2021-04" db="EMBL/GenBank/DDBJ databases">
        <authorList>
            <consortium name="Wellcome Sanger Institute Data Sharing"/>
        </authorList>
    </citation>
    <scope>NUCLEOTIDE SEQUENCE [LARGE SCALE GENOMIC DNA]</scope>
</reference>
<organism evidence="27 28">
    <name type="scientific">Anabas testudineus</name>
    <name type="common">Climbing perch</name>
    <name type="synonym">Anthias testudineus</name>
    <dbReference type="NCBI Taxonomy" id="64144"/>
    <lineage>
        <taxon>Eukaryota</taxon>
        <taxon>Metazoa</taxon>
        <taxon>Chordata</taxon>
        <taxon>Craniata</taxon>
        <taxon>Vertebrata</taxon>
        <taxon>Euteleostomi</taxon>
        <taxon>Actinopterygii</taxon>
        <taxon>Neopterygii</taxon>
        <taxon>Teleostei</taxon>
        <taxon>Neoteleostei</taxon>
        <taxon>Acanthomorphata</taxon>
        <taxon>Anabantaria</taxon>
        <taxon>Anabantiformes</taxon>
        <taxon>Anabantoidei</taxon>
        <taxon>Anabantidae</taxon>
        <taxon>Anabas</taxon>
    </lineage>
</organism>
<feature type="domain" description="Dynein heavy chain linker" evidence="18">
    <location>
        <begin position="1223"/>
        <end position="1621"/>
    </location>
</feature>
<dbReference type="FunFam" id="1.10.8.710:FF:000002">
    <property type="entry name" value="dynein heavy chain 17, axonemal"/>
    <property type="match status" value="1"/>
</dbReference>
<dbReference type="Pfam" id="PF03028">
    <property type="entry name" value="Dynein_heavy"/>
    <property type="match status" value="1"/>
</dbReference>
<feature type="coiled-coil region" evidence="14">
    <location>
        <begin position="2974"/>
        <end position="3025"/>
    </location>
</feature>
<dbReference type="Gene3D" id="1.20.1270.280">
    <property type="match status" value="1"/>
</dbReference>
<dbReference type="GO" id="GO:0007018">
    <property type="term" value="P:microtubule-based movement"/>
    <property type="evidence" value="ECO:0007669"/>
    <property type="project" value="InterPro"/>
</dbReference>
<dbReference type="InterPro" id="IPR041658">
    <property type="entry name" value="AAA_lid_11"/>
</dbReference>